<keyword evidence="2" id="KW-0378">Hydrolase</keyword>
<evidence type="ECO:0000313" key="6">
    <source>
        <dbReference type="Proteomes" id="UP000433104"/>
    </source>
</evidence>
<feature type="region of interest" description="Disordered" evidence="3">
    <location>
        <begin position="674"/>
        <end position="695"/>
    </location>
</feature>
<protein>
    <recommendedName>
        <fullName evidence="4">Fibronectin type III-like domain-containing protein</fullName>
    </recommendedName>
</protein>
<organism evidence="5 6">
    <name type="scientific">Parapontixanthobacter aurantiacus</name>
    <dbReference type="NCBI Taxonomy" id="1463599"/>
    <lineage>
        <taxon>Bacteria</taxon>
        <taxon>Pseudomonadati</taxon>
        <taxon>Pseudomonadota</taxon>
        <taxon>Alphaproteobacteria</taxon>
        <taxon>Sphingomonadales</taxon>
        <taxon>Erythrobacteraceae</taxon>
        <taxon>Parapontixanthobacter</taxon>
    </lineage>
</organism>
<evidence type="ECO:0000313" key="5">
    <source>
        <dbReference type="EMBL" id="MXO86992.1"/>
    </source>
</evidence>
<dbReference type="InterPro" id="IPR026891">
    <property type="entry name" value="Fn3-like"/>
</dbReference>
<evidence type="ECO:0000256" key="2">
    <source>
        <dbReference type="ARBA" id="ARBA00022801"/>
    </source>
</evidence>
<dbReference type="InterPro" id="IPR013783">
    <property type="entry name" value="Ig-like_fold"/>
</dbReference>
<reference evidence="5 6" key="1">
    <citation type="submission" date="2019-12" db="EMBL/GenBank/DDBJ databases">
        <title>Genomic-based taxomic classification of the family Erythrobacteraceae.</title>
        <authorList>
            <person name="Xu L."/>
        </authorList>
    </citation>
    <scope>NUCLEOTIDE SEQUENCE [LARGE SCALE GENOMIC DNA]</scope>
    <source>
        <strain evidence="5 6">MCCC 1A09962</strain>
    </source>
</reference>
<keyword evidence="6" id="KW-1185">Reference proteome</keyword>
<feature type="domain" description="Fibronectin type III-like" evidence="4">
    <location>
        <begin position="581"/>
        <end position="650"/>
    </location>
</feature>
<dbReference type="EMBL" id="WTYW01000005">
    <property type="protein sequence ID" value="MXO86992.1"/>
    <property type="molecule type" value="Genomic_DNA"/>
</dbReference>
<dbReference type="SMART" id="SM01217">
    <property type="entry name" value="Fn3_like"/>
    <property type="match status" value="1"/>
</dbReference>
<dbReference type="PANTHER" id="PTHR42715">
    <property type="entry name" value="BETA-GLUCOSIDASE"/>
    <property type="match status" value="1"/>
</dbReference>
<dbReference type="GO" id="GO:0005975">
    <property type="term" value="P:carbohydrate metabolic process"/>
    <property type="evidence" value="ECO:0007669"/>
    <property type="project" value="InterPro"/>
</dbReference>
<dbReference type="AlphaFoldDB" id="A0A844ZIA7"/>
<evidence type="ECO:0000256" key="1">
    <source>
        <dbReference type="ARBA" id="ARBA00005336"/>
    </source>
</evidence>
<dbReference type="Proteomes" id="UP000433104">
    <property type="component" value="Unassembled WGS sequence"/>
</dbReference>
<dbReference type="Gene3D" id="2.60.40.10">
    <property type="entry name" value="Immunoglobulins"/>
    <property type="match status" value="1"/>
</dbReference>
<dbReference type="PANTHER" id="PTHR42715:SF10">
    <property type="entry name" value="BETA-GLUCOSIDASE"/>
    <property type="match status" value="1"/>
</dbReference>
<name>A0A844ZIA7_9SPHN</name>
<sequence length="695" mass="74741">MFDRTGRLIAERTRLVDDLVAMMSIEELLGQLVIYDLSKENSKNSLSDSLVAALERGEVGTLWLDRKVAGDPRPIIAAASDVAVGRSRLGLPLLTACSLEGGHWTAFPSSLAAAASWDPETIARMDRIATIEATADGANWAFGPSITARGARELAAEEPTLAARIVAARIRGIQGDRLIRPDTMLASLECRMARNSVHGEDTAAIDDFLPAYLAAARDGRVASVTFEKKEEGQEFPIDPLGVNWDFGAIVLSKWSEIVRRALGDAFDGERSHTFPVAAVAEAARDGQVPLIEIEDAARRVLGAKFDLGLFRDPSLYLRRERSGSAGLPDIHREVARDIARKSVVLLKNNDAILPLDTTVDRSILLLGPLAEDKHFALGGNARSVAATSLHEGLLKQGCFVRQLRGLGQGAADEEDREGNLSRADRMAIGLACDAAGRASRIVIAIAADADDPASLRREKQLVLAVAKTNPKVVLVVLNDGRADLGWAAPFVASIVFAGRLGVASGEALAEILCGTFNPSGKLPVALTTFDLRDEREKVLFPLGHGLAYTAFTYSDVSLELAQDRVIASFALRNTGTMAGTETAQLYLRPCNPDGEARPLRLKCFARVALEPGEMRKMTFDLAAGEFGRYRADGRLALDPGRYEIAIGTSSQRTISREIELPADLAQAMLRFAGSRSSERGALASEKPESISRLTG</sequence>
<comment type="caution">
    <text evidence="5">The sequence shown here is derived from an EMBL/GenBank/DDBJ whole genome shotgun (WGS) entry which is preliminary data.</text>
</comment>
<dbReference type="InterPro" id="IPR036962">
    <property type="entry name" value="Glyco_hydro_3_N_sf"/>
</dbReference>
<gene>
    <name evidence="5" type="ORF">GRI38_13240</name>
</gene>
<dbReference type="InterPro" id="IPR017853">
    <property type="entry name" value="GH"/>
</dbReference>
<dbReference type="InterPro" id="IPR050288">
    <property type="entry name" value="Cellulose_deg_GH3"/>
</dbReference>
<accession>A0A844ZIA7</accession>
<evidence type="ECO:0000259" key="4">
    <source>
        <dbReference type="SMART" id="SM01217"/>
    </source>
</evidence>
<dbReference type="OrthoDB" id="9781691at2"/>
<dbReference type="SUPFAM" id="SSF52279">
    <property type="entry name" value="Beta-D-glucan exohydrolase, C-terminal domain"/>
    <property type="match status" value="1"/>
</dbReference>
<evidence type="ECO:0000256" key="3">
    <source>
        <dbReference type="SAM" id="MobiDB-lite"/>
    </source>
</evidence>
<dbReference type="RefSeq" id="WP_160685074.1">
    <property type="nucleotide sequence ID" value="NZ_WTYW01000005.1"/>
</dbReference>
<dbReference type="InterPro" id="IPR036881">
    <property type="entry name" value="Glyco_hydro_3_C_sf"/>
</dbReference>
<proteinExistence type="inferred from homology"/>
<dbReference type="Gene3D" id="3.40.50.1700">
    <property type="entry name" value="Glycoside hydrolase family 3 C-terminal domain"/>
    <property type="match status" value="1"/>
</dbReference>
<dbReference type="InterPro" id="IPR001764">
    <property type="entry name" value="Glyco_hydro_3_N"/>
</dbReference>
<comment type="similarity">
    <text evidence="1">Belongs to the glycosyl hydrolase 3 family.</text>
</comment>
<dbReference type="InterPro" id="IPR002772">
    <property type="entry name" value="Glyco_hydro_3_C"/>
</dbReference>
<dbReference type="GO" id="GO:0004553">
    <property type="term" value="F:hydrolase activity, hydrolyzing O-glycosyl compounds"/>
    <property type="evidence" value="ECO:0007669"/>
    <property type="project" value="InterPro"/>
</dbReference>
<dbReference type="Pfam" id="PF00933">
    <property type="entry name" value="Glyco_hydro_3"/>
    <property type="match status" value="1"/>
</dbReference>
<dbReference type="SUPFAM" id="SSF51445">
    <property type="entry name" value="(Trans)glycosidases"/>
    <property type="match status" value="1"/>
</dbReference>
<dbReference type="Pfam" id="PF14310">
    <property type="entry name" value="Fn3-like"/>
    <property type="match status" value="1"/>
</dbReference>
<dbReference type="Pfam" id="PF01915">
    <property type="entry name" value="Glyco_hydro_3_C"/>
    <property type="match status" value="1"/>
</dbReference>
<dbReference type="Gene3D" id="3.20.20.300">
    <property type="entry name" value="Glycoside hydrolase, family 3, N-terminal domain"/>
    <property type="match status" value="1"/>
</dbReference>